<sequence>MVNISGAQPHMLRIVIALFCILSVFLFFDPIGFASTMNHHVAPPGSTTTVTHIVLFKFKPDLDDGAVDVACAKILSLKENCLLPNSQHAYIKSITGGRDNSPEQLQNGMTHAFVVQFENTDDRNYYVEQDPAHLAFKKEIEPLVEKIIVFDYVSGVF</sequence>
<dbReference type="PANTHER" id="PTHR33178:SF10">
    <property type="entry name" value="STRESS-RESPONSE A_B BARREL DOMAIN-CONTAINING PROTEIN"/>
    <property type="match status" value="1"/>
</dbReference>
<name>A0AA40D6X3_9PEZI</name>
<dbReference type="InterPro" id="IPR013097">
    <property type="entry name" value="Dabb"/>
</dbReference>
<comment type="caution">
    <text evidence="3">The sequence shown here is derived from an EMBL/GenBank/DDBJ whole genome shotgun (WGS) entry which is preliminary data.</text>
</comment>
<dbReference type="Proteomes" id="UP001174997">
    <property type="component" value="Unassembled WGS sequence"/>
</dbReference>
<feature type="domain" description="Stress-response A/B barrel" evidence="2">
    <location>
        <begin position="50"/>
        <end position="152"/>
    </location>
</feature>
<evidence type="ECO:0000259" key="2">
    <source>
        <dbReference type="PROSITE" id="PS51502"/>
    </source>
</evidence>
<comment type="subunit">
    <text evidence="1">Homodimer.</text>
</comment>
<dbReference type="AlphaFoldDB" id="A0AA40D6X3"/>
<dbReference type="Pfam" id="PF07876">
    <property type="entry name" value="Dabb"/>
    <property type="match status" value="1"/>
</dbReference>
<dbReference type="SUPFAM" id="SSF54909">
    <property type="entry name" value="Dimeric alpha+beta barrel"/>
    <property type="match status" value="1"/>
</dbReference>
<evidence type="ECO:0000256" key="1">
    <source>
        <dbReference type="ARBA" id="ARBA00011738"/>
    </source>
</evidence>
<organism evidence="3 4">
    <name type="scientific">Cercophora samala</name>
    <dbReference type="NCBI Taxonomy" id="330535"/>
    <lineage>
        <taxon>Eukaryota</taxon>
        <taxon>Fungi</taxon>
        <taxon>Dikarya</taxon>
        <taxon>Ascomycota</taxon>
        <taxon>Pezizomycotina</taxon>
        <taxon>Sordariomycetes</taxon>
        <taxon>Sordariomycetidae</taxon>
        <taxon>Sordariales</taxon>
        <taxon>Lasiosphaeriaceae</taxon>
        <taxon>Cercophora</taxon>
    </lineage>
</organism>
<dbReference type="PROSITE" id="PS51502">
    <property type="entry name" value="S_R_A_B_BARREL"/>
    <property type="match status" value="1"/>
</dbReference>
<proteinExistence type="predicted"/>
<dbReference type="EMBL" id="JAULSY010000126">
    <property type="protein sequence ID" value="KAK0663937.1"/>
    <property type="molecule type" value="Genomic_DNA"/>
</dbReference>
<keyword evidence="4" id="KW-1185">Reference proteome</keyword>
<protein>
    <submittedName>
        <fullName evidence="3">Stress responsive A/B barrel domain-containing protein</fullName>
    </submittedName>
</protein>
<dbReference type="Gene3D" id="3.30.70.100">
    <property type="match status" value="1"/>
</dbReference>
<dbReference type="InterPro" id="IPR044662">
    <property type="entry name" value="HS1/DABB1-like"/>
</dbReference>
<dbReference type="InterPro" id="IPR011008">
    <property type="entry name" value="Dimeric_a/b-barrel"/>
</dbReference>
<gene>
    <name evidence="3" type="ORF">QBC41DRAFT_23201</name>
</gene>
<dbReference type="SMART" id="SM00886">
    <property type="entry name" value="Dabb"/>
    <property type="match status" value="1"/>
</dbReference>
<evidence type="ECO:0000313" key="3">
    <source>
        <dbReference type="EMBL" id="KAK0663937.1"/>
    </source>
</evidence>
<evidence type="ECO:0000313" key="4">
    <source>
        <dbReference type="Proteomes" id="UP001174997"/>
    </source>
</evidence>
<dbReference type="PANTHER" id="PTHR33178">
    <property type="match status" value="1"/>
</dbReference>
<accession>A0AA40D6X3</accession>
<reference evidence="3" key="1">
    <citation type="submission" date="2023-06" db="EMBL/GenBank/DDBJ databases">
        <title>Genome-scale phylogeny and comparative genomics of the fungal order Sordariales.</title>
        <authorList>
            <consortium name="Lawrence Berkeley National Laboratory"/>
            <person name="Hensen N."/>
            <person name="Bonometti L."/>
            <person name="Westerberg I."/>
            <person name="Brannstrom I.O."/>
            <person name="Guillou S."/>
            <person name="Cros-Aarteil S."/>
            <person name="Calhoun S."/>
            <person name="Haridas S."/>
            <person name="Kuo A."/>
            <person name="Mondo S."/>
            <person name="Pangilinan J."/>
            <person name="Riley R."/>
            <person name="Labutti K."/>
            <person name="Andreopoulos B."/>
            <person name="Lipzen A."/>
            <person name="Chen C."/>
            <person name="Yanf M."/>
            <person name="Daum C."/>
            <person name="Ng V."/>
            <person name="Clum A."/>
            <person name="Steindorff A."/>
            <person name="Ohm R."/>
            <person name="Martin F."/>
            <person name="Silar P."/>
            <person name="Natvig D."/>
            <person name="Lalanne C."/>
            <person name="Gautier V."/>
            <person name="Ament-Velasquez S.L."/>
            <person name="Kruys A."/>
            <person name="Hutchinson M.I."/>
            <person name="Powell A.J."/>
            <person name="Barry K."/>
            <person name="Miller A.N."/>
            <person name="Grigoriev I.V."/>
            <person name="Debuchy R."/>
            <person name="Gladieux P."/>
            <person name="Thoren M.H."/>
            <person name="Johannesson H."/>
        </authorList>
    </citation>
    <scope>NUCLEOTIDE SEQUENCE</scope>
    <source>
        <strain evidence="3">CBS 307.81</strain>
    </source>
</reference>